<dbReference type="InterPro" id="IPR010318">
    <property type="entry name" value="S-Me-THD_N"/>
</dbReference>
<dbReference type="EMBL" id="MPUK01000005">
    <property type="protein sequence ID" value="ONH67063.1"/>
    <property type="molecule type" value="Genomic_DNA"/>
</dbReference>
<feature type="domain" description="S-Me-THD N-terminal" evidence="3">
    <location>
        <begin position="594"/>
        <end position="748"/>
    </location>
</feature>
<feature type="domain" description="S-Me-THD-like C-terminal" evidence="4">
    <location>
        <begin position="752"/>
        <end position="939"/>
    </location>
</feature>
<sequence length="954" mass="101976">MPKYLIGIDVGGTNTDSVLLEPANDNVSVVSWNKQLTSPNVSKGIKDSIEQLFSSADHDKNNVLSVTIGTTHFINAIVERDRARLEKVAVLRICGPYSHTIPPFSNFPTDLKTLLEGYTGFLSGGFHVDGNEIALVDEQQVRAEAKKIKSLGMTAVAVSGVFSPVFPDQEERVAAILAEELPESTIIVTSHGLSGIGILERENIAILNASVKKFANNIIRTFSDAVKSTGINAPILLTQNDGTVLTISEALSTPIKTFSSGTTNSMRGAAFLVNGSSGANLAGQSVIVVDVGGTTTDVGLLLDNGYPRKTSAFSFIGGVKTRLAMPQVESIGLGGGSIVRFDGEDVTIGPDSVGNDFSKSIVGGGKTLTTSDIAVFMELEGDKRMDKPIYAVGDKELVRGQVEAAMIPAYRAKVSEMIEAVVDRMKTSPDDIPVLLVGGGSFILPDDIKGASKVWRPEYFQVANAIGAAIGKISASAQAFGKADEKEELVEKLRAEAEEKAIKLGAQADSITVVDITSEELPYVNMHKYEVKVVADMDYSKLETIEHDDISNLADGVDGSISKDSLGRQDGEDVVDYETYKPTVVNREWVLSETDLEFLRVGTYILGCGGGGDPYPQYLIARNLVRQGTKITVIDPQDLKDTNQSIFAGFVGTPTVASERIQGAELQTAYNLLNPGDIETIVSLEIGGGNGFQGLLLGAELGKKVIDCDLMGRAYPMIWQITPCVMSDDPCYSPCAFSDGNGNDVLVKKTKTNKAAESLIRAALSELGMFVGLVSVIDDIQGMAIKNSISLAWRIGKAVSIAKQHSNISNVAQYIIDSVKPTSAKLLFEGKIVGVEKRLQKGYVFGEVVIESLNKGTMRIPFQNENLVAKVDDKVVASVPDLICVLDSETGEAVGTPDYKYGLVVCVIAIAPSDHWTSERGLEVGGPSAFGFNDVVYESVGTYAKTVGVIEEFK</sequence>
<dbReference type="InterPro" id="IPR048350">
    <property type="entry name" value="S-Me-THD-like_C"/>
</dbReference>
<organism evidence="5">
    <name type="scientific">Cyberlindnera fabianii</name>
    <name type="common">Yeast</name>
    <name type="synonym">Hansenula fabianii</name>
    <dbReference type="NCBI Taxonomy" id="36022"/>
    <lineage>
        <taxon>Eukaryota</taxon>
        <taxon>Fungi</taxon>
        <taxon>Dikarya</taxon>
        <taxon>Ascomycota</taxon>
        <taxon>Saccharomycotina</taxon>
        <taxon>Saccharomycetes</taxon>
        <taxon>Phaffomycetales</taxon>
        <taxon>Phaffomycetaceae</taxon>
        <taxon>Cyberlindnera</taxon>
    </lineage>
</organism>
<reference evidence="7" key="2">
    <citation type="journal article" date="2017" name="Genome Announc.">
        <title>Genome sequences of Cyberlindnera fabianii 65, Pichia kudriavzevii 129, and Saccharomyces cerevisiae 131 isolated from fermented masau fruits in Zimbabwe.</title>
        <authorList>
            <person name="van Rijswijck I.M.H."/>
            <person name="Derks M.F.L."/>
            <person name="Abee T."/>
            <person name="de Ridder D."/>
            <person name="Smid E.J."/>
        </authorList>
    </citation>
    <scope>NUCLEOTIDE SEQUENCE [LARGE SCALE GENOMIC DNA]</scope>
    <source>
        <strain evidence="7">65</strain>
    </source>
</reference>
<dbReference type="Proteomes" id="UP000189513">
    <property type="component" value="Unassembled WGS sequence"/>
</dbReference>
<dbReference type="PANTHER" id="PTHR11365:SF10">
    <property type="entry name" value="HYDANTOINASE_OXOPROLINASE"/>
    <property type="match status" value="1"/>
</dbReference>
<evidence type="ECO:0000259" key="4">
    <source>
        <dbReference type="Pfam" id="PF20906"/>
    </source>
</evidence>
<proteinExistence type="predicted"/>
<dbReference type="InterPro" id="IPR008040">
    <property type="entry name" value="Hydant_A_N"/>
</dbReference>
<dbReference type="InterPro" id="IPR043129">
    <property type="entry name" value="ATPase_NBD"/>
</dbReference>
<dbReference type="FunFam" id="3.40.1610.10:FF:000001">
    <property type="entry name" value="Hydantoinase, putative"/>
    <property type="match status" value="1"/>
</dbReference>
<dbReference type="SUPFAM" id="SSF53067">
    <property type="entry name" value="Actin-like ATPase domain"/>
    <property type="match status" value="2"/>
</dbReference>
<dbReference type="Gene3D" id="3.40.1610.10">
    <property type="entry name" value="CV3147-like domain"/>
    <property type="match status" value="1"/>
</dbReference>
<dbReference type="Gene3D" id="2.40.390.10">
    <property type="entry name" value="CV3147-like"/>
    <property type="match status" value="1"/>
</dbReference>
<dbReference type="AlphaFoldDB" id="A0A061B0K8"/>
<feature type="domain" description="Hydantoinase A/oxoprolinase" evidence="1">
    <location>
        <begin position="201"/>
        <end position="378"/>
    </location>
</feature>
<evidence type="ECO:0000259" key="3">
    <source>
        <dbReference type="Pfam" id="PF06032"/>
    </source>
</evidence>
<name>A0A061B0K8_CYBFA</name>
<evidence type="ECO:0000259" key="1">
    <source>
        <dbReference type="Pfam" id="PF01968"/>
    </source>
</evidence>
<dbReference type="SUPFAM" id="SSF160991">
    <property type="entry name" value="CV3147-like"/>
    <property type="match status" value="1"/>
</dbReference>
<dbReference type="OMA" id="MGHAYGE"/>
<evidence type="ECO:0000259" key="2">
    <source>
        <dbReference type="Pfam" id="PF05378"/>
    </source>
</evidence>
<evidence type="ECO:0000313" key="5">
    <source>
        <dbReference type="EMBL" id="CDR41182.1"/>
    </source>
</evidence>
<dbReference type="EMBL" id="LK052891">
    <property type="protein sequence ID" value="CDR41182.1"/>
    <property type="molecule type" value="Genomic_DNA"/>
</dbReference>
<dbReference type="InterPro" id="IPR045079">
    <property type="entry name" value="Oxoprolinase-like"/>
</dbReference>
<gene>
    <name evidence="6" type="ORF">BON22_3071</name>
    <name evidence="5" type="ORF">CYFA0S_06e03356g</name>
</gene>
<dbReference type="GO" id="GO:0016787">
    <property type="term" value="F:hydrolase activity"/>
    <property type="evidence" value="ECO:0007669"/>
    <property type="project" value="InterPro"/>
</dbReference>
<protein>
    <submittedName>
        <fullName evidence="5">CYFA0S06e03356g1_1</fullName>
    </submittedName>
    <submittedName>
        <fullName evidence="6">Hydantoin utilization protein A</fullName>
    </submittedName>
</protein>
<dbReference type="Pfam" id="PF20906">
    <property type="entry name" value="S-Me-THD_C"/>
    <property type="match status" value="1"/>
</dbReference>
<dbReference type="OrthoDB" id="5404895at2759"/>
<dbReference type="InterPro" id="IPR002821">
    <property type="entry name" value="Hydantoinase_A"/>
</dbReference>
<dbReference type="STRING" id="36022.A0A061B0K8"/>
<reference evidence="6" key="3">
    <citation type="submission" date="2017-01" db="EMBL/GenBank/DDBJ databases">
        <authorList>
            <person name="Mah S.A."/>
            <person name="Swanson W.J."/>
            <person name="Moy G.W."/>
            <person name="Vacquier V.D."/>
        </authorList>
    </citation>
    <scope>NUCLEOTIDE SEQUENCE [LARGE SCALE GENOMIC DNA]</scope>
    <source>
        <strain evidence="6">65</strain>
    </source>
</reference>
<dbReference type="InterPro" id="IPR024071">
    <property type="entry name" value="S-Me-THD_C_sf"/>
</dbReference>
<dbReference type="VEuPathDB" id="FungiDB:BON22_3071"/>
<reference evidence="5" key="1">
    <citation type="journal article" date="2014" name="Genome Announc.">
        <title>Genome sequence of the yeast Cyberlindnera fabianii (Hansenula fabianii).</title>
        <authorList>
            <person name="Freel K.C."/>
            <person name="Sarilar V."/>
            <person name="Neuveglise C."/>
            <person name="Devillers H."/>
            <person name="Friedrich A."/>
            <person name="Schacherer J."/>
        </authorList>
    </citation>
    <scope>NUCLEOTIDE SEQUENCE</scope>
    <source>
        <strain evidence="5">YJS4271</strain>
    </source>
</reference>
<feature type="domain" description="Hydantoinase/oxoprolinase N-terminal" evidence="2">
    <location>
        <begin position="6"/>
        <end position="180"/>
    </location>
</feature>
<dbReference type="InterPro" id="IPR027479">
    <property type="entry name" value="S-Me-THD_N_sf"/>
</dbReference>
<keyword evidence="7" id="KW-1185">Reference proteome</keyword>
<dbReference type="Pfam" id="PF01968">
    <property type="entry name" value="Hydantoinase_A"/>
    <property type="match status" value="1"/>
</dbReference>
<dbReference type="PANTHER" id="PTHR11365">
    <property type="entry name" value="5-OXOPROLINASE RELATED"/>
    <property type="match status" value="1"/>
</dbReference>
<evidence type="ECO:0000313" key="6">
    <source>
        <dbReference type="EMBL" id="ONH67063.1"/>
    </source>
</evidence>
<accession>A0A061B0K8</accession>
<evidence type="ECO:0000313" key="7">
    <source>
        <dbReference type="Proteomes" id="UP000189513"/>
    </source>
</evidence>
<dbReference type="Pfam" id="PF06032">
    <property type="entry name" value="S-Me-THD_N"/>
    <property type="match status" value="1"/>
</dbReference>
<dbReference type="Pfam" id="PF05378">
    <property type="entry name" value="Hydant_A_N"/>
    <property type="match status" value="1"/>
</dbReference>